<evidence type="ECO:0000256" key="1">
    <source>
        <dbReference type="SAM" id="Phobius"/>
    </source>
</evidence>
<evidence type="ECO:0000313" key="3">
    <source>
        <dbReference type="Proteomes" id="UP000325827"/>
    </source>
</evidence>
<dbReference type="EMBL" id="VYSA01000002">
    <property type="protein sequence ID" value="KAA9108174.1"/>
    <property type="molecule type" value="Genomic_DNA"/>
</dbReference>
<feature type="transmembrane region" description="Helical" evidence="1">
    <location>
        <begin position="12"/>
        <end position="31"/>
    </location>
</feature>
<gene>
    <name evidence="2" type="ORF">F6B43_12285</name>
</gene>
<dbReference type="AlphaFoldDB" id="A0A5J5J2B6"/>
<feature type="transmembrane region" description="Helical" evidence="1">
    <location>
        <begin position="37"/>
        <end position="56"/>
    </location>
</feature>
<sequence length="66" mass="7370">MSHAEHDEPRAGWIACLVFAVGFAALAVWNLRTGTPWVGAGFALTALAWLAVAIWRRRWVNAHSRR</sequence>
<accession>A0A5J5J2B6</accession>
<organism evidence="2 3">
    <name type="scientific">Microbacterium rhizomatis</name>
    <dbReference type="NCBI Taxonomy" id="1631477"/>
    <lineage>
        <taxon>Bacteria</taxon>
        <taxon>Bacillati</taxon>
        <taxon>Actinomycetota</taxon>
        <taxon>Actinomycetes</taxon>
        <taxon>Micrococcales</taxon>
        <taxon>Microbacteriaceae</taxon>
        <taxon>Microbacterium</taxon>
    </lineage>
</organism>
<dbReference type="RefSeq" id="WP_150449206.1">
    <property type="nucleotide sequence ID" value="NZ_VYSA01000002.1"/>
</dbReference>
<name>A0A5J5J2B6_9MICO</name>
<keyword evidence="1" id="KW-0472">Membrane</keyword>
<keyword evidence="3" id="KW-1185">Reference proteome</keyword>
<proteinExistence type="predicted"/>
<reference evidence="3" key="1">
    <citation type="submission" date="2019-09" db="EMBL/GenBank/DDBJ databases">
        <title>Mumia zhuanghuii sp. nov. isolated from the intestinal contents of plateau pika (Ochotona curzoniae) in the Qinghai-Tibet plateau of China.</title>
        <authorList>
            <person name="Tian Z."/>
        </authorList>
    </citation>
    <scope>NUCLEOTIDE SEQUENCE [LARGE SCALE GENOMIC DNA]</scope>
    <source>
        <strain evidence="3">JCM 30598</strain>
    </source>
</reference>
<keyword evidence="1" id="KW-1133">Transmembrane helix</keyword>
<evidence type="ECO:0000313" key="2">
    <source>
        <dbReference type="EMBL" id="KAA9108174.1"/>
    </source>
</evidence>
<dbReference type="Proteomes" id="UP000325827">
    <property type="component" value="Unassembled WGS sequence"/>
</dbReference>
<keyword evidence="1" id="KW-0812">Transmembrane</keyword>
<protein>
    <submittedName>
        <fullName evidence="2">Uncharacterized protein</fullName>
    </submittedName>
</protein>
<comment type="caution">
    <text evidence="2">The sequence shown here is derived from an EMBL/GenBank/DDBJ whole genome shotgun (WGS) entry which is preliminary data.</text>
</comment>